<keyword evidence="1" id="KW-0812">Transmembrane</keyword>
<proteinExistence type="predicted"/>
<evidence type="ECO:0000313" key="3">
    <source>
        <dbReference type="Proteomes" id="UP000830401"/>
    </source>
</evidence>
<gene>
    <name evidence="2" type="ORF">MUN86_15010</name>
</gene>
<dbReference type="RefSeq" id="WP_245118881.1">
    <property type="nucleotide sequence ID" value="NZ_CP095061.1"/>
</dbReference>
<dbReference type="Proteomes" id="UP000830401">
    <property type="component" value="Chromosome"/>
</dbReference>
<dbReference type="EMBL" id="CP095061">
    <property type="protein sequence ID" value="UOQ64871.1"/>
    <property type="molecule type" value="Genomic_DNA"/>
</dbReference>
<protein>
    <submittedName>
        <fullName evidence="2">Uncharacterized protein</fullName>
    </submittedName>
</protein>
<keyword evidence="1" id="KW-0472">Membrane</keyword>
<accession>A0ABY4G265</accession>
<keyword evidence="1" id="KW-1133">Transmembrane helix</keyword>
<organism evidence="2 3">
    <name type="scientific">Hymenobacter volaticus</name>
    <dbReference type="NCBI Taxonomy" id="2932254"/>
    <lineage>
        <taxon>Bacteria</taxon>
        <taxon>Pseudomonadati</taxon>
        <taxon>Bacteroidota</taxon>
        <taxon>Cytophagia</taxon>
        <taxon>Cytophagales</taxon>
        <taxon>Hymenobacteraceae</taxon>
        <taxon>Hymenobacter</taxon>
    </lineage>
</organism>
<name>A0ABY4G265_9BACT</name>
<reference evidence="2" key="1">
    <citation type="submission" date="2022-04" db="EMBL/GenBank/DDBJ databases">
        <title>Hymenobacter sp. isolated from the air.</title>
        <authorList>
            <person name="Won M."/>
            <person name="Lee C.-M."/>
            <person name="Woen H.-Y."/>
            <person name="Kwon S.-W."/>
        </authorList>
    </citation>
    <scope>NUCLEOTIDE SEQUENCE</scope>
    <source>
        <strain evidence="2">5420S-77</strain>
    </source>
</reference>
<evidence type="ECO:0000256" key="1">
    <source>
        <dbReference type="SAM" id="Phobius"/>
    </source>
</evidence>
<evidence type="ECO:0000313" key="2">
    <source>
        <dbReference type="EMBL" id="UOQ64871.1"/>
    </source>
</evidence>
<feature type="transmembrane region" description="Helical" evidence="1">
    <location>
        <begin position="56"/>
        <end position="74"/>
    </location>
</feature>
<feature type="transmembrane region" description="Helical" evidence="1">
    <location>
        <begin position="12"/>
        <end position="36"/>
    </location>
</feature>
<keyword evidence="3" id="KW-1185">Reference proteome</keyword>
<sequence length="79" mass="8707">MHSVFLLGDNLVSGTLTFFGIVGLIVLVPLGLLTALLVRKARRNAQRFTEKGLFTLLYWVGAFVAGCFALAWMAQQSNY</sequence>